<feature type="transmembrane region" description="Helical" evidence="1">
    <location>
        <begin position="353"/>
        <end position="374"/>
    </location>
</feature>
<dbReference type="Gene3D" id="3.10.110.10">
    <property type="entry name" value="Ubiquitin Conjugating Enzyme"/>
    <property type="match status" value="1"/>
</dbReference>
<evidence type="ECO:0000313" key="3">
    <source>
        <dbReference type="EMBL" id="MBW6409688.1"/>
    </source>
</evidence>
<evidence type="ECO:0000313" key="4">
    <source>
        <dbReference type="Proteomes" id="UP001519921"/>
    </source>
</evidence>
<keyword evidence="1" id="KW-0472">Membrane</keyword>
<feature type="transmembrane region" description="Helical" evidence="1">
    <location>
        <begin position="458"/>
        <end position="479"/>
    </location>
</feature>
<keyword evidence="4" id="KW-1185">Reference proteome</keyword>
<dbReference type="PROSITE" id="PS50006">
    <property type="entry name" value="FHA_DOMAIN"/>
    <property type="match status" value="1"/>
</dbReference>
<comment type="caution">
    <text evidence="3">The sequence shown here is derived from an EMBL/GenBank/DDBJ whole genome shotgun (WGS) entry which is preliminary data.</text>
</comment>
<evidence type="ECO:0000259" key="2">
    <source>
        <dbReference type="PROSITE" id="PS50006"/>
    </source>
</evidence>
<dbReference type="RefSeq" id="WP_219778750.1">
    <property type="nucleotide sequence ID" value="NZ_JAHXPT010000004.1"/>
</dbReference>
<dbReference type="Proteomes" id="UP001519921">
    <property type="component" value="Unassembled WGS sequence"/>
</dbReference>
<dbReference type="Gene3D" id="2.60.200.20">
    <property type="match status" value="1"/>
</dbReference>
<feature type="domain" description="FHA" evidence="2">
    <location>
        <begin position="507"/>
        <end position="557"/>
    </location>
</feature>
<dbReference type="SMART" id="SM00240">
    <property type="entry name" value="FHA"/>
    <property type="match status" value="1"/>
</dbReference>
<gene>
    <name evidence="3" type="ORF">KYD98_06265</name>
</gene>
<dbReference type="InterPro" id="IPR016135">
    <property type="entry name" value="UBQ-conjugating_enzyme/RWD"/>
</dbReference>
<feature type="transmembrane region" description="Helical" evidence="1">
    <location>
        <begin position="258"/>
        <end position="276"/>
    </location>
</feature>
<proteinExistence type="predicted"/>
<dbReference type="InterPro" id="IPR000253">
    <property type="entry name" value="FHA_dom"/>
</dbReference>
<dbReference type="CDD" id="cd00195">
    <property type="entry name" value="UBCc_UEV"/>
    <property type="match status" value="1"/>
</dbReference>
<keyword evidence="1" id="KW-1133">Transmembrane helix</keyword>
<dbReference type="CDD" id="cd00060">
    <property type="entry name" value="FHA"/>
    <property type="match status" value="1"/>
</dbReference>
<keyword evidence="1" id="KW-0812">Transmembrane</keyword>
<dbReference type="InterPro" id="IPR008984">
    <property type="entry name" value="SMAD_FHA_dom_sf"/>
</dbReference>
<dbReference type="SUPFAM" id="SSF54495">
    <property type="entry name" value="UBC-like"/>
    <property type="match status" value="1"/>
</dbReference>
<dbReference type="SUPFAM" id="SSF49879">
    <property type="entry name" value="SMAD/FHA domain"/>
    <property type="match status" value="1"/>
</dbReference>
<sequence>MNARLRRITADYEEIKKNFDGHKNIIVEPIGVEPAEKYKVTYYINGIYLDKDDKIETLNKHIITITLHSEYPRYKPICTIETPIWHPNFKDSQICIGDIWGAGESLCDIIVNIGDMIQYKSWNSFSPLCADAAKWAIENKHLFPVGNINLWTGEEDTESFTSNFDIDIFNDDDEIIEECENINTIETLQDIEVLQEDENEMNQDTSEIATVVIEETDENDFDITVEELEGIDFVPTASRMQNSQVTVPKGGKINFKTIFFKGILYGLIGGFIAWILQEVIPIHDNTILALKGYTLESLINDVNLGKISESQFYIIRRSAILLESSLFSAIIGGTIGAAMGIGEGIYYGSKKRAIKYGFIGLIIALFIGFCGGFLAQSAYSSLLNDTTEYTSQVYLGFVRAIGWTVMGAGVGIAIGLIKPEKMRIINCVLGGIIGGFIGGFLFNFIAQSISLDITDTGTVARAIGIIIMGVLVGLGIGLLEQFAKTAWLKVIRGEFEGKEYLVFEGITSIGNSGKNTIVLFKDKLVAPKHCDIVQEGNRYVLIDKGSPSGTFVNGVRITKHTLKKGDAISLGNSVLIFNTK</sequence>
<dbReference type="EMBL" id="JAHXPT010000004">
    <property type="protein sequence ID" value="MBW6409688.1"/>
    <property type="molecule type" value="Genomic_DNA"/>
</dbReference>
<name>A0ABS7ALZ7_9CLOT</name>
<evidence type="ECO:0000256" key="1">
    <source>
        <dbReference type="SAM" id="Phobius"/>
    </source>
</evidence>
<feature type="transmembrane region" description="Helical" evidence="1">
    <location>
        <begin position="326"/>
        <end position="346"/>
    </location>
</feature>
<protein>
    <submittedName>
        <fullName evidence="3">FHA domain-containing protein</fullName>
    </submittedName>
</protein>
<accession>A0ABS7ALZ7</accession>
<feature type="transmembrane region" description="Helical" evidence="1">
    <location>
        <begin position="424"/>
        <end position="446"/>
    </location>
</feature>
<reference evidence="3 4" key="1">
    <citation type="submission" date="2021-07" db="EMBL/GenBank/DDBJ databases">
        <title>Clostridium weizhouense sp. nov., an anaerobic bacterium isolated from activated sludge of Petroleum wastewater.</title>
        <authorList>
            <person name="Li Q."/>
        </authorList>
    </citation>
    <scope>NUCLEOTIDE SEQUENCE [LARGE SCALE GENOMIC DNA]</scope>
    <source>
        <strain evidence="3 4">YB-6</strain>
    </source>
</reference>
<feature type="transmembrane region" description="Helical" evidence="1">
    <location>
        <begin position="394"/>
        <end position="417"/>
    </location>
</feature>
<organism evidence="3 4">
    <name type="scientific">Clostridium weizhouense</name>
    <dbReference type="NCBI Taxonomy" id="2859781"/>
    <lineage>
        <taxon>Bacteria</taxon>
        <taxon>Bacillati</taxon>
        <taxon>Bacillota</taxon>
        <taxon>Clostridia</taxon>
        <taxon>Eubacteriales</taxon>
        <taxon>Clostridiaceae</taxon>
        <taxon>Clostridium</taxon>
    </lineage>
</organism>
<dbReference type="Pfam" id="PF00498">
    <property type="entry name" value="FHA"/>
    <property type="match status" value="1"/>
</dbReference>